<gene>
    <name evidence="1" type="ORF">K452DRAFT_314144</name>
</gene>
<dbReference type="EMBL" id="ML995616">
    <property type="protein sequence ID" value="KAF2135247.1"/>
    <property type="molecule type" value="Genomic_DNA"/>
</dbReference>
<dbReference type="InterPro" id="IPR036770">
    <property type="entry name" value="Ankyrin_rpt-contain_sf"/>
</dbReference>
<protein>
    <submittedName>
        <fullName evidence="1">Uncharacterized protein</fullName>
    </submittedName>
</protein>
<evidence type="ECO:0000313" key="1">
    <source>
        <dbReference type="EMBL" id="KAF2135247.1"/>
    </source>
</evidence>
<dbReference type="AlphaFoldDB" id="A0A6A6AWT2"/>
<sequence>MAVKYNQDETLTELEKHGLNTSCFNVDEFILMHLPAEAWGPYITLLLLDRGCEENQIFHRLPAWHTKEGRSAANMDTSLRTTSVQESMETIRLQSMVIGERETLLIIHLKRLTAEHPLRKDIDRYLPGASSNLICMSVISGTIKIMEVLIRYGAGLETEGCIEGTSLMAACCAGSLSVVKFLICRGAQEVYASQGKLKSALDSVKHLPRFVTGY</sequence>
<keyword evidence="2" id="KW-1185">Reference proteome</keyword>
<dbReference type="Proteomes" id="UP000799438">
    <property type="component" value="Unassembled WGS sequence"/>
</dbReference>
<name>A0A6A6AWT2_9PEZI</name>
<dbReference type="OrthoDB" id="4757846at2759"/>
<dbReference type="RefSeq" id="XP_033390966.1">
    <property type="nucleotide sequence ID" value="XM_033543729.1"/>
</dbReference>
<proteinExistence type="predicted"/>
<evidence type="ECO:0000313" key="2">
    <source>
        <dbReference type="Proteomes" id="UP000799438"/>
    </source>
</evidence>
<dbReference type="GeneID" id="54301226"/>
<reference evidence="1" key="1">
    <citation type="journal article" date="2020" name="Stud. Mycol.">
        <title>101 Dothideomycetes genomes: a test case for predicting lifestyles and emergence of pathogens.</title>
        <authorList>
            <person name="Haridas S."/>
            <person name="Albert R."/>
            <person name="Binder M."/>
            <person name="Bloem J."/>
            <person name="Labutti K."/>
            <person name="Salamov A."/>
            <person name="Andreopoulos B."/>
            <person name="Baker S."/>
            <person name="Barry K."/>
            <person name="Bills G."/>
            <person name="Bluhm B."/>
            <person name="Cannon C."/>
            <person name="Castanera R."/>
            <person name="Culley D."/>
            <person name="Daum C."/>
            <person name="Ezra D."/>
            <person name="Gonzalez J."/>
            <person name="Henrissat B."/>
            <person name="Kuo A."/>
            <person name="Liang C."/>
            <person name="Lipzen A."/>
            <person name="Lutzoni F."/>
            <person name="Magnuson J."/>
            <person name="Mondo S."/>
            <person name="Nolan M."/>
            <person name="Ohm R."/>
            <person name="Pangilinan J."/>
            <person name="Park H.-J."/>
            <person name="Ramirez L."/>
            <person name="Alfaro M."/>
            <person name="Sun H."/>
            <person name="Tritt A."/>
            <person name="Yoshinaga Y."/>
            <person name="Zwiers L.-H."/>
            <person name="Turgeon B."/>
            <person name="Goodwin S."/>
            <person name="Spatafora J."/>
            <person name="Crous P."/>
            <person name="Grigoriev I."/>
        </authorList>
    </citation>
    <scope>NUCLEOTIDE SEQUENCE</scope>
    <source>
        <strain evidence="1">CBS 121167</strain>
    </source>
</reference>
<accession>A0A6A6AWT2</accession>
<dbReference type="SUPFAM" id="SSF48403">
    <property type="entry name" value="Ankyrin repeat"/>
    <property type="match status" value="1"/>
</dbReference>
<dbReference type="Gene3D" id="1.25.40.20">
    <property type="entry name" value="Ankyrin repeat-containing domain"/>
    <property type="match status" value="1"/>
</dbReference>
<organism evidence="1 2">
    <name type="scientific">Aplosporella prunicola CBS 121167</name>
    <dbReference type="NCBI Taxonomy" id="1176127"/>
    <lineage>
        <taxon>Eukaryota</taxon>
        <taxon>Fungi</taxon>
        <taxon>Dikarya</taxon>
        <taxon>Ascomycota</taxon>
        <taxon>Pezizomycotina</taxon>
        <taxon>Dothideomycetes</taxon>
        <taxon>Dothideomycetes incertae sedis</taxon>
        <taxon>Botryosphaeriales</taxon>
        <taxon>Aplosporellaceae</taxon>
        <taxon>Aplosporella</taxon>
    </lineage>
</organism>